<proteinExistence type="predicted"/>
<dbReference type="Proteomes" id="UP001165080">
    <property type="component" value="Unassembled WGS sequence"/>
</dbReference>
<accession>A0A9W6BZ47</accession>
<evidence type="ECO:0000313" key="1">
    <source>
        <dbReference type="EMBL" id="GLC60954.1"/>
    </source>
</evidence>
<protein>
    <submittedName>
        <fullName evidence="1">Uncharacterized protein</fullName>
    </submittedName>
</protein>
<name>A0A9W6BZ47_9CHLO</name>
<reference evidence="1 2" key="1">
    <citation type="journal article" date="2023" name="Commun. Biol.">
        <title>Reorganization of the ancestral sex-determining regions during the evolution of trioecy in Pleodorina starrii.</title>
        <authorList>
            <person name="Takahashi K."/>
            <person name="Suzuki S."/>
            <person name="Kawai-Toyooka H."/>
            <person name="Yamamoto K."/>
            <person name="Hamaji T."/>
            <person name="Ootsuki R."/>
            <person name="Yamaguchi H."/>
            <person name="Kawachi M."/>
            <person name="Higashiyama T."/>
            <person name="Nozaki H."/>
        </authorList>
    </citation>
    <scope>NUCLEOTIDE SEQUENCE [LARGE SCALE GENOMIC DNA]</scope>
    <source>
        <strain evidence="1 2">NIES-4479</strain>
    </source>
</reference>
<evidence type="ECO:0000313" key="2">
    <source>
        <dbReference type="Proteomes" id="UP001165080"/>
    </source>
</evidence>
<gene>
    <name evidence="1" type="primary">PLEST002552</name>
    <name evidence="1" type="ORF">PLESTB_001699500</name>
</gene>
<organism evidence="1 2">
    <name type="scientific">Pleodorina starrii</name>
    <dbReference type="NCBI Taxonomy" id="330485"/>
    <lineage>
        <taxon>Eukaryota</taxon>
        <taxon>Viridiplantae</taxon>
        <taxon>Chlorophyta</taxon>
        <taxon>core chlorophytes</taxon>
        <taxon>Chlorophyceae</taxon>
        <taxon>CS clade</taxon>
        <taxon>Chlamydomonadales</taxon>
        <taxon>Volvocaceae</taxon>
        <taxon>Pleodorina</taxon>
    </lineage>
</organism>
<dbReference type="EMBL" id="BRXU01000040">
    <property type="protein sequence ID" value="GLC60954.1"/>
    <property type="molecule type" value="Genomic_DNA"/>
</dbReference>
<comment type="caution">
    <text evidence="1">The sequence shown here is derived from an EMBL/GenBank/DDBJ whole genome shotgun (WGS) entry which is preliminary data.</text>
</comment>
<sequence length="2505" mass="287658">MRGRCRREHKDPHHLTIQQDPDRLGTLLVLGIHSRAKWRVCWHSQHQALVEPPTGLTGLMRGTCHRAHKDPHHLTTQHDPDRLGTLLVLGIHSRAKWRVCWHSQHQALVEPPTGLTGLMRGRCRREHKDPHHLTIQQDPDRLGTLLVLGIHSRAKWRVCWHSQHQALVEPPTGLTGLMRGRCHRAHKDPHRLTTQHDPDRLGTLLVLGIHSRAKWLVCWHSQHQALVEPPTGLTGLLRGRCHREHKDPHRLTTQHDPDRLGTLLVLGIHSRAKWLVCWHSQHQALVEPPTGLTGLLRGRCHRAHKDPHRLTTQYDPDRLGTLLVLGIHSRAKWLVCWHSQHQALVEPPTGLTGLMRGTCHREHKDPHRLTIQHDPDRLGTLLVLGIHSRAKWPVCWHSQHQALVEPPTGLTGLLRGRCHREHKDPHRLTTQHDPDRLGTLLVLGIHSRAKWLVCWHSQHQALVEPPTGLTGLLRGRCHRAHKDPHRLTTQYDPDRLGTLLVLGIHSRAKWLVCWHSQHQALVEPPTGLTGLMRGTCHREHKDPHRLTIQHDPDRLGTLLVLGIHSRAKWPVCWHSQHQALVEPPTGLTGLMRGRCHREHKDPHRLTIQHDPDRLGTLLVLGIHSRAKWPVCWHSQHQALVEPPTGLTGLMRGTCHRAHKDPHRLTTQHDPDRLGTLLVLGIHSRAKWRVCWHSQHQALVEPPTGLTGLMRGRCHRAHKDPHRLTTQHDPDRLGTLLVLGIHSRAKWLVCWHSQHQALVEPPTGLTGLMRGRCHRAHKDPHRLTTQYDPDRLGTLLVLGIHSKAKWLVCWHSQHQALVEPPTGLTGLLRGTCHRAHKDPHRLTIQHDPDRLGTLLVLGIHSRAKWPVCWHSQHQALVEPPTGLTGLLRGRCHREHKDPHRLTTQHDPDRLGTLLVLGIHSRAKWLVCWHSQHQALVEPPTGLTGLLRGRCHRAHKDPHRLTIQYDPDRLGTLLVLGIHSKAKWLVCWHSQHQALVEPPTGLTGLLRGTCHRAHKDPHRLTIQHDPDRLGTLLVLGIHSRAKWPVCWHSQHQALVEPPTGLTGLLRGRCHREHKDPHHLTTQHDPDRLGTLLVLGIHSRAKWLVCWHSQHQALVEPPTGLTGLLRGRCHREHKDPHRLTIQHDPDRLGTLLVLGIHSRAKWLHDPGRLGTLLVLGIHSRAKWLVCWHSQHQALVEPPTGLTGLLRGAYHRAHKDPHRLTIQHDPDRLGTLLVLGIHSKAKWLVCWHSQHQGLVEPPTGLTGLLRGTCHRAHKDPHRLTIQHDPDRLGTLLVLGIHSRAKWLVCWHSQHQALVEPPTGLTGLLRGRCHRAHKDPHRLTIQHDPDRLGTLLVLGIHSRAKWLVCWHSQHQALVEPPTGLTGLLRGRCHRAHKDPHRLTTQHDPDRLGTLLVLGIHSRAKWLVCWHSQHQALVEPPTKLTELMRGTCHREHKDPHRLTTQHDPDRLGTLLVLGIHSRAKWPVCWHSQHQALVEPPTGLTRLMRGTCHREHKDPHRLTTQHDPDRLGTLLVLGIHSRAKWPVCWHSQHQALVEPPTGLTRLMRGRCHREHKDPHRLTTQHDPDRLGTLLVLEMHSRAKWLVCWHSQHQGLVEPPTKLTGLMRGTCHREHKDPHRLTIQHDPDRLGTLLVLGIHSRGKWLVCCHSQHQALVEPPTGLTRLMRGRCHRAHKDPYRLTTQHDPDRLGTLLVLEMHSKAKWLHDPDRLGTLLVLEMHSRAKWLVCWHSQHQGLVEPPTGLTGLLRGTCHRAHKDPHRLTIQHDPDRLGTYLVLEIHSRAKWLVCWHSQHQALVEPPTKLTELMRGTCHRAHKDPHRLTTQHDPDRLGTLLVLGIHSRAKWLVCWHGQHQALVEPPTGLTGLMRERCHREHKDPHRLTIQHDPDRLGTLLVLEMHSRAKWLHDPDRLGTLLVLEMHSRAKWLVCWHSQHQGLVEPPTGLTGLLRGTCHRAHKDPHRLTIQHDPDRLGTYLVLEIHSRAKWLVCWHSQHQALVEPPTKLTELMRGTCHRAHKDPHRLTTQHDPDRLGTLLVLGIHSRAKWLVCWHGQHQALVEPPTGLTGLMRERCHREHKDPHRLTIQHDPDRLGTLLVLEMHSRAKWLHDPDRLGTLLVLEMHSRAKWLVCWHSQHQGLVEPPTGLTGLLRGTCHRAHKDPHRLTIQHDPDRLGTYLVLEIHSRAKWLVCWHSQHQALVEPPTKLTELMRGTCHRAHKDPHRLTTQHDPDRLGTLLVLGIHSRAKWLVCWHGQHQALVEPPTGLTGLMRERCHREHKDPHRLTIQHDPDRLGTLLVLEMHSRAKWLHDPDRLGTLLVLEMHSRAKWLVCWHSQHQGLVEPPTGLTGLLRGTCHRAHKDPHRLTIQHDPDRLGTYLVLEIHSRAKWLVCWHSQHQALVEPPTKLTELMRGTCHRAHKDPHRLTTQHDPDRLGTLLVLGIHSRAKWLVCWHGQHQALVEPPTGLTGLMRERCHREHKDPHRLTTQHDPDRLGTLLVLEMHSRAKWLV</sequence>
<keyword evidence="2" id="KW-1185">Reference proteome</keyword>